<feature type="transmembrane region" description="Helical" evidence="18">
    <location>
        <begin position="44"/>
        <end position="64"/>
    </location>
</feature>
<evidence type="ECO:0000256" key="8">
    <source>
        <dbReference type="ARBA" id="ARBA00047427"/>
    </source>
</evidence>
<evidence type="ECO:0000256" key="16">
    <source>
        <dbReference type="ARBA" id="ARBA00049428"/>
    </source>
</evidence>
<evidence type="ECO:0000256" key="1">
    <source>
        <dbReference type="ARBA" id="ARBA00000923"/>
    </source>
</evidence>
<comment type="catalytic activity">
    <reaction evidence="11">
        <text>12-(9Z-octadecenoyloxy)-octadecanoate + H2O = 12-hydroxyoctadecanoate + (9Z)-octadecenoate + H(+)</text>
        <dbReference type="Rhea" id="RHEA:52060"/>
        <dbReference type="ChEBI" id="CHEBI:15377"/>
        <dbReference type="ChEBI" id="CHEBI:15378"/>
        <dbReference type="ChEBI" id="CHEBI:30823"/>
        <dbReference type="ChEBI" id="CHEBI:84201"/>
        <dbReference type="ChEBI" id="CHEBI:136302"/>
    </reaction>
    <physiologicalReaction direction="left-to-right" evidence="11">
        <dbReference type="Rhea" id="RHEA:52061"/>
    </physiologicalReaction>
</comment>
<dbReference type="Pfam" id="PF04750">
    <property type="entry name" value="Far-17a_AIG1"/>
    <property type="match status" value="1"/>
</dbReference>
<comment type="catalytic activity">
    <reaction evidence="9">
        <text>9-hexadecanoyloxy-octadecanoate + H2O = 9-hydroxy-octadecanoate + hexadecanoate + H(+)</text>
        <dbReference type="Rhea" id="RHEA:52052"/>
        <dbReference type="ChEBI" id="CHEBI:7896"/>
        <dbReference type="ChEBI" id="CHEBI:15377"/>
        <dbReference type="ChEBI" id="CHEBI:15378"/>
        <dbReference type="ChEBI" id="CHEBI:83670"/>
        <dbReference type="ChEBI" id="CHEBI:136286"/>
    </reaction>
    <physiologicalReaction direction="left-to-right" evidence="9">
        <dbReference type="Rhea" id="RHEA:52053"/>
    </physiologicalReaction>
</comment>
<comment type="subcellular location">
    <subcellularLocation>
        <location evidence="2">Endomembrane system</location>
        <topology evidence="2">Multi-pass membrane protein</topology>
    </subcellularLocation>
</comment>
<reference evidence="21" key="1">
    <citation type="submission" date="2017-02" db="UniProtKB">
        <authorList>
            <consortium name="WormBaseParasite"/>
        </authorList>
    </citation>
    <scope>IDENTIFICATION</scope>
</reference>
<comment type="catalytic activity">
    <reaction evidence="7">
        <text>12-hexadecanoyloxy-octadecanoate + H2O = 12-hydroxyoctadecanoate + hexadecanoate + H(+)</text>
        <dbReference type="Rhea" id="RHEA:52056"/>
        <dbReference type="ChEBI" id="CHEBI:7896"/>
        <dbReference type="ChEBI" id="CHEBI:15377"/>
        <dbReference type="ChEBI" id="CHEBI:15378"/>
        <dbReference type="ChEBI" id="CHEBI:83677"/>
        <dbReference type="ChEBI" id="CHEBI:84201"/>
    </reaction>
    <physiologicalReaction direction="left-to-right" evidence="7">
        <dbReference type="Rhea" id="RHEA:52057"/>
    </physiologicalReaction>
</comment>
<comment type="catalytic activity">
    <reaction evidence="14">
        <text>13-(9Z-octadecenoyloxy)-octadecanoate + H2O = 13-hydroxy-octadecanoate + (9Z)-octadecenoate + H(+)</text>
        <dbReference type="Rhea" id="RHEA:52064"/>
        <dbReference type="ChEBI" id="CHEBI:15377"/>
        <dbReference type="ChEBI" id="CHEBI:15378"/>
        <dbReference type="ChEBI" id="CHEBI:30823"/>
        <dbReference type="ChEBI" id="CHEBI:136303"/>
        <dbReference type="ChEBI" id="CHEBI:136304"/>
    </reaction>
    <physiologicalReaction direction="left-to-right" evidence="14">
        <dbReference type="Rhea" id="RHEA:52065"/>
    </physiologicalReaction>
</comment>
<evidence type="ECO:0000256" key="18">
    <source>
        <dbReference type="SAM" id="Phobius"/>
    </source>
</evidence>
<evidence type="ECO:0000256" key="10">
    <source>
        <dbReference type="ARBA" id="ARBA00048680"/>
    </source>
</evidence>
<keyword evidence="4 18" id="KW-0812">Transmembrane</keyword>
<feature type="compositionally biased region" description="Basic residues" evidence="17">
    <location>
        <begin position="215"/>
        <end position="227"/>
    </location>
</feature>
<protein>
    <submittedName>
        <fullName evidence="21">TLC domain-containing protein</fullName>
    </submittedName>
</protein>
<name>A0A0R3W358_TAEAS</name>
<evidence type="ECO:0000256" key="4">
    <source>
        <dbReference type="ARBA" id="ARBA00022692"/>
    </source>
</evidence>
<evidence type="ECO:0000256" key="11">
    <source>
        <dbReference type="ARBA" id="ARBA00048701"/>
    </source>
</evidence>
<comment type="catalytic activity">
    <reaction evidence="8">
        <text>13-octadecanoyloxy-octadecanoate + H2O = 13-hydroxy-octadecanoate + octadecanoate + H(+)</text>
        <dbReference type="Rhea" id="RHEA:52084"/>
        <dbReference type="ChEBI" id="CHEBI:15377"/>
        <dbReference type="ChEBI" id="CHEBI:15378"/>
        <dbReference type="ChEBI" id="CHEBI:25629"/>
        <dbReference type="ChEBI" id="CHEBI:136304"/>
        <dbReference type="ChEBI" id="CHEBI:136335"/>
    </reaction>
    <physiologicalReaction direction="left-to-right" evidence="8">
        <dbReference type="Rhea" id="RHEA:52085"/>
    </physiologicalReaction>
</comment>
<reference evidence="19 20" key="2">
    <citation type="submission" date="2018-11" db="EMBL/GenBank/DDBJ databases">
        <authorList>
            <consortium name="Pathogen Informatics"/>
        </authorList>
    </citation>
    <scope>NUCLEOTIDE SEQUENCE [LARGE SCALE GENOMIC DNA]</scope>
</reference>
<evidence type="ECO:0000256" key="6">
    <source>
        <dbReference type="ARBA" id="ARBA00023136"/>
    </source>
</evidence>
<evidence type="ECO:0000256" key="17">
    <source>
        <dbReference type="SAM" id="MobiDB-lite"/>
    </source>
</evidence>
<dbReference type="Proteomes" id="UP000282613">
    <property type="component" value="Unassembled WGS sequence"/>
</dbReference>
<evidence type="ECO:0000256" key="13">
    <source>
        <dbReference type="ARBA" id="ARBA00049221"/>
    </source>
</evidence>
<evidence type="ECO:0000256" key="7">
    <source>
        <dbReference type="ARBA" id="ARBA00047368"/>
    </source>
</evidence>
<comment type="catalytic activity">
    <reaction evidence="10">
        <text>12-octadecanoyloxy-octadecanoate + H2O = 12-hydroxyoctadecanoate + octadecanoate + H(+)</text>
        <dbReference type="Rhea" id="RHEA:52080"/>
        <dbReference type="ChEBI" id="CHEBI:15377"/>
        <dbReference type="ChEBI" id="CHEBI:15378"/>
        <dbReference type="ChEBI" id="CHEBI:25629"/>
        <dbReference type="ChEBI" id="CHEBI:84201"/>
        <dbReference type="ChEBI" id="CHEBI:136330"/>
    </reaction>
    <physiologicalReaction direction="left-to-right" evidence="10">
        <dbReference type="Rhea" id="RHEA:52081"/>
    </physiologicalReaction>
</comment>
<dbReference type="EMBL" id="UYRS01018342">
    <property type="protein sequence ID" value="VDK33246.1"/>
    <property type="molecule type" value="Genomic_DNA"/>
</dbReference>
<evidence type="ECO:0000256" key="3">
    <source>
        <dbReference type="ARBA" id="ARBA00009300"/>
    </source>
</evidence>
<keyword evidence="5 18" id="KW-1133">Transmembrane helix</keyword>
<comment type="similarity">
    <text evidence="3">Belongs to the AIG1 family.</text>
</comment>
<feature type="transmembrane region" description="Helical" evidence="18">
    <location>
        <begin position="115"/>
        <end position="134"/>
    </location>
</feature>
<feature type="transmembrane region" description="Helical" evidence="18">
    <location>
        <begin position="76"/>
        <end position="95"/>
    </location>
</feature>
<dbReference type="PANTHER" id="PTHR10989">
    <property type="entry name" value="ANDROGEN-INDUCED PROTEIN 1-RELATED"/>
    <property type="match status" value="1"/>
</dbReference>
<evidence type="ECO:0000256" key="15">
    <source>
        <dbReference type="ARBA" id="ARBA00049322"/>
    </source>
</evidence>
<accession>A0A0R3W358</accession>
<dbReference type="InterPro" id="IPR006838">
    <property type="entry name" value="ADTRP_AIG1"/>
</dbReference>
<dbReference type="AlphaFoldDB" id="A0A0R3W358"/>
<proteinExistence type="inferred from homology"/>
<feature type="transmembrane region" description="Helical" evidence="18">
    <location>
        <begin position="146"/>
        <end position="165"/>
    </location>
</feature>
<comment type="catalytic activity">
    <reaction evidence="16">
        <text>12-(9Z-hexadecenoyloxy)-octadecanoate + H2O = 12-hydroxyoctadecanoate + (9Z)-hexadecenoate + H(+)</text>
        <dbReference type="Rhea" id="RHEA:52072"/>
        <dbReference type="ChEBI" id="CHEBI:15377"/>
        <dbReference type="ChEBI" id="CHEBI:15378"/>
        <dbReference type="ChEBI" id="CHEBI:32372"/>
        <dbReference type="ChEBI" id="CHEBI:84201"/>
        <dbReference type="ChEBI" id="CHEBI:136312"/>
    </reaction>
    <physiologicalReaction direction="left-to-right" evidence="16">
        <dbReference type="Rhea" id="RHEA:52073"/>
    </physiologicalReaction>
</comment>
<comment type="catalytic activity">
    <reaction evidence="15">
        <text>13-(9Z-hexadecenoyloxy)-octadecanoate + H2O = 13-hydroxy-octadecanoate + (9Z)-hexadecenoate + H(+)</text>
        <dbReference type="Rhea" id="RHEA:52076"/>
        <dbReference type="ChEBI" id="CHEBI:15377"/>
        <dbReference type="ChEBI" id="CHEBI:15378"/>
        <dbReference type="ChEBI" id="CHEBI:32372"/>
        <dbReference type="ChEBI" id="CHEBI:136304"/>
        <dbReference type="ChEBI" id="CHEBI:136315"/>
    </reaction>
    <physiologicalReaction direction="left-to-right" evidence="15">
        <dbReference type="Rhea" id="RHEA:52077"/>
    </physiologicalReaction>
</comment>
<dbReference type="PANTHER" id="PTHR10989:SF16">
    <property type="entry name" value="AT02829P-RELATED"/>
    <property type="match status" value="1"/>
</dbReference>
<evidence type="ECO:0000256" key="12">
    <source>
        <dbReference type="ARBA" id="ARBA00048800"/>
    </source>
</evidence>
<evidence type="ECO:0000256" key="2">
    <source>
        <dbReference type="ARBA" id="ARBA00004127"/>
    </source>
</evidence>
<dbReference type="GO" id="GO:0016020">
    <property type="term" value="C:membrane"/>
    <property type="evidence" value="ECO:0007669"/>
    <property type="project" value="InterPro"/>
</dbReference>
<comment type="catalytic activity">
    <reaction evidence="13">
        <text>9-octadecanoyloxy-octadecanoate + H2O = 9-hydroxy-octadecanoate + octadecanoate + H(+)</text>
        <dbReference type="Rhea" id="RHEA:52096"/>
        <dbReference type="ChEBI" id="CHEBI:15377"/>
        <dbReference type="ChEBI" id="CHEBI:15378"/>
        <dbReference type="ChEBI" id="CHEBI:25629"/>
        <dbReference type="ChEBI" id="CHEBI:136286"/>
        <dbReference type="ChEBI" id="CHEBI:136373"/>
    </reaction>
    <physiologicalReaction direction="left-to-right" evidence="13">
        <dbReference type="Rhea" id="RHEA:52097"/>
    </physiologicalReaction>
</comment>
<feature type="region of interest" description="Disordered" evidence="17">
    <location>
        <begin position="215"/>
        <end position="246"/>
    </location>
</feature>
<organism evidence="21">
    <name type="scientific">Taenia asiatica</name>
    <name type="common">Asian tapeworm</name>
    <dbReference type="NCBI Taxonomy" id="60517"/>
    <lineage>
        <taxon>Eukaryota</taxon>
        <taxon>Metazoa</taxon>
        <taxon>Spiralia</taxon>
        <taxon>Lophotrochozoa</taxon>
        <taxon>Platyhelminthes</taxon>
        <taxon>Cestoda</taxon>
        <taxon>Eucestoda</taxon>
        <taxon>Cyclophyllidea</taxon>
        <taxon>Taeniidae</taxon>
        <taxon>Taenia</taxon>
    </lineage>
</organism>
<comment type="catalytic activity">
    <reaction evidence="12">
        <text>9-(9Z-octadecenoyloxy)-octadecanoate + H2O = 9-hydroxy-octadecanoate + (9Z)-octadecenoate + H(+)</text>
        <dbReference type="Rhea" id="RHEA:52048"/>
        <dbReference type="ChEBI" id="CHEBI:15377"/>
        <dbReference type="ChEBI" id="CHEBI:15378"/>
        <dbReference type="ChEBI" id="CHEBI:30823"/>
        <dbReference type="ChEBI" id="CHEBI:136282"/>
        <dbReference type="ChEBI" id="CHEBI:136286"/>
    </reaction>
    <physiologicalReaction direction="left-to-right" evidence="12">
        <dbReference type="Rhea" id="RHEA:52049"/>
    </physiologicalReaction>
</comment>
<evidence type="ECO:0000256" key="14">
    <source>
        <dbReference type="ARBA" id="ARBA00049296"/>
    </source>
</evidence>
<comment type="catalytic activity">
    <reaction evidence="1">
        <text>9-(9Z-hexadecenoyloxy)-octadecanoate + H2O = (9Z)-hexadecenoate + 9-hydroxy-octadecanoate + H(+)</text>
        <dbReference type="Rhea" id="RHEA:52068"/>
        <dbReference type="ChEBI" id="CHEBI:15377"/>
        <dbReference type="ChEBI" id="CHEBI:15378"/>
        <dbReference type="ChEBI" id="CHEBI:32372"/>
        <dbReference type="ChEBI" id="CHEBI:136286"/>
        <dbReference type="ChEBI" id="CHEBI:136309"/>
    </reaction>
    <physiologicalReaction direction="left-to-right" evidence="1">
        <dbReference type="Rhea" id="RHEA:52069"/>
    </physiologicalReaction>
</comment>
<dbReference type="GO" id="GO:0012505">
    <property type="term" value="C:endomembrane system"/>
    <property type="evidence" value="ECO:0007669"/>
    <property type="project" value="UniProtKB-SubCell"/>
</dbReference>
<keyword evidence="6 18" id="KW-0472">Membrane</keyword>
<evidence type="ECO:0000256" key="5">
    <source>
        <dbReference type="ARBA" id="ARBA00022989"/>
    </source>
</evidence>
<keyword evidence="20" id="KW-1185">Reference proteome</keyword>
<sequence length="257" mass="29953">MMLAALGLFSYRLLCLLGYGYVAYWTFENRPVKASLSKNIFFQTRFLTIDTLLLHILYYALAILLMPTRWHKLKSILSCIALTTSTVVSVLFWGIDYFDRTLLMELKDIEFLPTWFIHVTHTVISVTALFDVLFSRPHPVPLWKSFIMVLSYYLGYALYVEYLIYRHRVYAYPLLKTFTVTGRYQFYGAVFCITLLVFLVSCLFIRAVSSYRHHKPKKDKAKNKKPQHQQQQQQPQKPSPTPPPSGIVVDTFLLALV</sequence>
<feature type="transmembrane region" description="Helical" evidence="18">
    <location>
        <begin position="185"/>
        <end position="208"/>
    </location>
</feature>
<dbReference type="OrthoDB" id="1898221at2759"/>
<dbReference type="WBParaSite" id="TASK_0000432401-mRNA-1">
    <property type="protein sequence ID" value="TASK_0000432401-mRNA-1"/>
    <property type="gene ID" value="TASK_0000432401"/>
</dbReference>
<evidence type="ECO:0000256" key="9">
    <source>
        <dbReference type="ARBA" id="ARBA00047863"/>
    </source>
</evidence>
<evidence type="ECO:0000313" key="20">
    <source>
        <dbReference type="Proteomes" id="UP000282613"/>
    </source>
</evidence>
<gene>
    <name evidence="19" type="ORF">TASK_LOCUS4325</name>
</gene>
<evidence type="ECO:0000313" key="21">
    <source>
        <dbReference type="WBParaSite" id="TASK_0000432401-mRNA-1"/>
    </source>
</evidence>
<evidence type="ECO:0000313" key="19">
    <source>
        <dbReference type="EMBL" id="VDK33246.1"/>
    </source>
</evidence>